<evidence type="ECO:0000256" key="8">
    <source>
        <dbReference type="ARBA" id="ARBA00022989"/>
    </source>
</evidence>
<evidence type="ECO:0000256" key="6">
    <source>
        <dbReference type="ARBA" id="ARBA00022729"/>
    </source>
</evidence>
<protein>
    <recommendedName>
        <fullName evidence="4">ER membrane protein complex subunit 1</fullName>
    </recommendedName>
</protein>
<keyword evidence="8 11" id="KW-1133">Transmembrane helix</keyword>
<sequence>MKKISCISFAAALFRCVISISLADAFKSDWIQYNHGNLSSFVAPSSDGLVALTDMNELVKVKFDQDEKVQWAVDLRGLENFDTIVTDKNEQVVYLFSKSDNVFHSYNLTNGVLLKRLVTSSPVAQVVSFFDKGVLFSCADGTLFFLDPAYNVKQLDLGFKVGHFHHSYVDGLIYLVTDEGDVRSVDIDLSAQPCSVSLQSYTSRQNKVIDFKGTTILTTNNDILTLKSENVHKVSSNFGKKDSVRLLTSNLIYTVTSGKITFYSIDNEITNELYTIKITEPFWLLTLENDSPFEGIAIKTSTGLKVLDVSDFSDSHDPTLIRSFEFETNLSNGESIFSSYSNDETLLHFISNENNGVFTRKTFNLNRGTLASDTIRVGLPYSSIESPIMIDFPAPESKLDESLHLVQTEGSLISRWLYRLKRHLSQLGRSVASFRRSGNFPRSNDDPFSFNKIVVFFDNVGRDLMAVSTKDGSSLWKCSPEIGSQRLVKILETSNGREVVAIFDRSYHTVDSTSGQLLKSESVKTEIVDALQVRTTDNNEIIALVLANDKQLLLMNANVKLLPRQYVVKQLDAQTISGYEVTETLAPTWSFKKDNEEILLISHKPKESVTSSIGIARADHTVLYKYLYPNLLSVITKVKSDGTVKFYLIDSITGELLYLHSHDDSDSLVQDSLKIVMDDNWIVYTYLTSKPKIEQRIIVLDLFADKEKASSKEVSVFNESTQINTVSKLAFNYPEVISELASTRTKQGVTLKSILFLTKSGNIYEIPKFVLNSRRVANREMTASDFQDDFRMMPYDPVINRNTYQALNHKHLLKVASDDNHILVKPTLLESTAAVCFLNKYNFFCTKVHPSLSYDTLSTYFDKVKFLITIIGLFIAYIATKSFLVKKCLNAQWIK</sequence>
<keyword evidence="10" id="KW-0325">Glycoprotein</keyword>
<keyword evidence="9 11" id="KW-0472">Membrane</keyword>
<evidence type="ECO:0000256" key="10">
    <source>
        <dbReference type="ARBA" id="ARBA00023180"/>
    </source>
</evidence>
<evidence type="ECO:0000256" key="12">
    <source>
        <dbReference type="SAM" id="SignalP"/>
    </source>
</evidence>
<comment type="subunit">
    <text evidence="3">Component of the ER membrane protein complex (EMC).</text>
</comment>
<feature type="domain" description="ER membrane protein complex subunit 1 C-terminal" evidence="13">
    <location>
        <begin position="678"/>
        <end position="893"/>
    </location>
</feature>
<dbReference type="HOGENOM" id="CLU_320547_0_0_1"/>
<dbReference type="Pfam" id="PF07774">
    <property type="entry name" value="EMC1_C"/>
    <property type="match status" value="1"/>
</dbReference>
<dbReference type="STRING" id="559304.G8XZL8"/>
<evidence type="ECO:0000313" key="14">
    <source>
        <dbReference type="EMBL" id="CCE87127.1"/>
    </source>
</evidence>
<dbReference type="PANTHER" id="PTHR21573:SF0">
    <property type="entry name" value="ER MEMBRANE PROTEIN COMPLEX SUBUNIT 1"/>
    <property type="match status" value="1"/>
</dbReference>
<feature type="chain" id="PRO_5003518903" description="ER membrane protein complex subunit 1" evidence="12">
    <location>
        <begin position="26"/>
        <end position="895"/>
    </location>
</feature>
<dbReference type="InterPro" id="IPR011047">
    <property type="entry name" value="Quinoprotein_ADH-like_sf"/>
</dbReference>
<evidence type="ECO:0000256" key="11">
    <source>
        <dbReference type="SAM" id="Phobius"/>
    </source>
</evidence>
<dbReference type="InterPro" id="IPR026895">
    <property type="entry name" value="EMC1"/>
</dbReference>
<evidence type="ECO:0000256" key="1">
    <source>
        <dbReference type="ARBA" id="ARBA00004115"/>
    </source>
</evidence>
<evidence type="ECO:0000256" key="5">
    <source>
        <dbReference type="ARBA" id="ARBA00022692"/>
    </source>
</evidence>
<name>G8XZL8_PICSO</name>
<dbReference type="GO" id="GO:0034975">
    <property type="term" value="P:protein folding in endoplasmic reticulum"/>
    <property type="evidence" value="ECO:0007669"/>
    <property type="project" value="TreeGrafter"/>
</dbReference>
<evidence type="ECO:0000256" key="7">
    <source>
        <dbReference type="ARBA" id="ARBA00022824"/>
    </source>
</evidence>
<keyword evidence="6 12" id="KW-0732">Signal</keyword>
<accession>G8XZL8</accession>
<dbReference type="PANTHER" id="PTHR21573">
    <property type="entry name" value="ER MEMBRANE PROTEIN COMPLEX SUBUNIT 1"/>
    <property type="match status" value="1"/>
</dbReference>
<dbReference type="GO" id="GO:0072546">
    <property type="term" value="C:EMC complex"/>
    <property type="evidence" value="ECO:0007669"/>
    <property type="project" value="InterPro"/>
</dbReference>
<dbReference type="SUPFAM" id="SSF50998">
    <property type="entry name" value="Quinoprotein alcohol dehydrogenase-like"/>
    <property type="match status" value="1"/>
</dbReference>
<keyword evidence="15" id="KW-1185">Reference proteome</keyword>
<dbReference type="OrthoDB" id="28092at2759"/>
<evidence type="ECO:0000256" key="2">
    <source>
        <dbReference type="ARBA" id="ARBA00007904"/>
    </source>
</evidence>
<comment type="similarity">
    <text evidence="2">Belongs to the EMC1 family.</text>
</comment>
<evidence type="ECO:0000256" key="3">
    <source>
        <dbReference type="ARBA" id="ARBA00011276"/>
    </source>
</evidence>
<evidence type="ECO:0000256" key="4">
    <source>
        <dbReference type="ARBA" id="ARBA00020824"/>
    </source>
</evidence>
<dbReference type="InterPro" id="IPR015943">
    <property type="entry name" value="WD40/YVTN_repeat-like_dom_sf"/>
</dbReference>
<feature type="signal peptide" evidence="12">
    <location>
        <begin position="1"/>
        <end position="25"/>
    </location>
</feature>
<dbReference type="eggNOG" id="KOG2103">
    <property type="taxonomic scope" value="Eukaryota"/>
</dbReference>
<dbReference type="Proteomes" id="UP000005222">
    <property type="component" value="Chromosome N"/>
</dbReference>
<dbReference type="EMBL" id="FO082046">
    <property type="protein sequence ID" value="CCE87127.1"/>
    <property type="molecule type" value="Genomic_DNA"/>
</dbReference>
<gene>
    <name evidence="14" type="primary">Piso0_005666</name>
    <name evidence="14" type="ORF">GNLVRS01_PISO0N19923g</name>
</gene>
<dbReference type="FunCoup" id="G8XZL8">
    <property type="interactions" value="1302"/>
</dbReference>
<evidence type="ECO:0000313" key="15">
    <source>
        <dbReference type="Proteomes" id="UP000005222"/>
    </source>
</evidence>
<evidence type="ECO:0000259" key="13">
    <source>
        <dbReference type="Pfam" id="PF07774"/>
    </source>
</evidence>
<proteinExistence type="inferred from homology"/>
<keyword evidence="7" id="KW-0256">Endoplasmic reticulum</keyword>
<evidence type="ECO:0000256" key="9">
    <source>
        <dbReference type="ARBA" id="ARBA00023136"/>
    </source>
</evidence>
<comment type="subcellular location">
    <subcellularLocation>
        <location evidence="1">Endoplasmic reticulum membrane</location>
        <topology evidence="1">Single-pass type I membrane protein</topology>
    </subcellularLocation>
</comment>
<dbReference type="InterPro" id="IPR011678">
    <property type="entry name" value="EMC1_C"/>
</dbReference>
<reference evidence="14 15" key="1">
    <citation type="journal article" date="2012" name="G3 (Bethesda)">
        <title>Pichia sorbitophila, an interspecies yeast hybrid reveals early steps of genome resolution following polyploidization.</title>
        <authorList>
            <person name="Leh Louis V."/>
            <person name="Despons L."/>
            <person name="Friedrich A."/>
            <person name="Martin T."/>
            <person name="Durrens P."/>
            <person name="Casaregola S."/>
            <person name="Neuveglise C."/>
            <person name="Fairhead C."/>
            <person name="Marck C."/>
            <person name="Cruz J.A."/>
            <person name="Straub M.L."/>
            <person name="Kugler V."/>
            <person name="Sacerdot C."/>
            <person name="Uzunov Z."/>
            <person name="Thierry A."/>
            <person name="Weiss S."/>
            <person name="Bleykasten C."/>
            <person name="De Montigny J."/>
            <person name="Jacques N."/>
            <person name="Jung P."/>
            <person name="Lemaire M."/>
            <person name="Mallet S."/>
            <person name="Morel G."/>
            <person name="Richard G.F."/>
            <person name="Sarkar A."/>
            <person name="Savel G."/>
            <person name="Schacherer J."/>
            <person name="Seret M.L."/>
            <person name="Talla E."/>
            <person name="Samson G."/>
            <person name="Jubin C."/>
            <person name="Poulain J."/>
            <person name="Vacherie B."/>
            <person name="Barbe V."/>
            <person name="Pelletier E."/>
            <person name="Sherman D.J."/>
            <person name="Westhof E."/>
            <person name="Weissenbach J."/>
            <person name="Baret P.V."/>
            <person name="Wincker P."/>
            <person name="Gaillardin C."/>
            <person name="Dujon B."/>
            <person name="Souciet J.L."/>
        </authorList>
    </citation>
    <scope>NUCLEOTIDE SEQUENCE [LARGE SCALE GENOMIC DNA]</scope>
    <source>
        <strain evidence="15">ATCC MYA-4447 / BCRC 22081 / CBS 7064 / NBRC 10061 / NRRL Y-12695</strain>
    </source>
</reference>
<dbReference type="InParanoid" id="G8XZL8"/>
<dbReference type="Gene3D" id="2.130.10.10">
    <property type="entry name" value="YVTN repeat-like/Quinoprotein amine dehydrogenase"/>
    <property type="match status" value="1"/>
</dbReference>
<feature type="transmembrane region" description="Helical" evidence="11">
    <location>
        <begin position="866"/>
        <end position="885"/>
    </location>
</feature>
<keyword evidence="5 11" id="KW-0812">Transmembrane</keyword>
<dbReference type="OMA" id="FQVLNHK"/>
<dbReference type="AlphaFoldDB" id="G8XZL8"/>
<organism evidence="14 15">
    <name type="scientific">Pichia sorbitophila (strain ATCC MYA-4447 / BCRC 22081 / CBS 7064 / NBRC 10061 / NRRL Y-12695)</name>
    <name type="common">Hybrid yeast</name>
    <dbReference type="NCBI Taxonomy" id="559304"/>
    <lineage>
        <taxon>Eukaryota</taxon>
        <taxon>Fungi</taxon>
        <taxon>Dikarya</taxon>
        <taxon>Ascomycota</taxon>
        <taxon>Saccharomycotina</taxon>
        <taxon>Pichiomycetes</taxon>
        <taxon>Debaryomycetaceae</taxon>
        <taxon>Millerozyma</taxon>
    </lineage>
</organism>